<proteinExistence type="predicted"/>
<sequence length="132" mass="14321">MNTTAFLLLRLAAGLSMLGHGLVRMPKLRAFSDWMTGQFAGSLLPAPLVRPFSLVLPFAELLTGLLLVAGLWTRPALIAAAGVMLLLILGTTLVENWEALPSQLIHIAFFALLLQFIDSNRLSADQLIRSTP</sequence>
<dbReference type="OrthoDB" id="4732370at2"/>
<evidence type="ECO:0000256" key="1">
    <source>
        <dbReference type="ARBA" id="ARBA00004141"/>
    </source>
</evidence>
<feature type="transmembrane region" description="Helical" evidence="5">
    <location>
        <begin position="76"/>
        <end position="94"/>
    </location>
</feature>
<dbReference type="RefSeq" id="WP_106522344.1">
    <property type="nucleotide sequence ID" value="NZ_PYGD01000002.1"/>
</dbReference>
<evidence type="ECO:0000256" key="2">
    <source>
        <dbReference type="ARBA" id="ARBA00022692"/>
    </source>
</evidence>
<dbReference type="Pfam" id="PF07681">
    <property type="entry name" value="DoxX"/>
    <property type="match status" value="1"/>
</dbReference>
<keyword evidence="3 5" id="KW-1133">Transmembrane helix</keyword>
<protein>
    <submittedName>
        <fullName evidence="6">Thiosulfate dehydrogenase [quinone] large subunit</fullName>
    </submittedName>
</protein>
<organism evidence="6 7">
    <name type="scientific">Taibaiella chishuiensis</name>
    <dbReference type="NCBI Taxonomy" id="1434707"/>
    <lineage>
        <taxon>Bacteria</taxon>
        <taxon>Pseudomonadati</taxon>
        <taxon>Bacteroidota</taxon>
        <taxon>Chitinophagia</taxon>
        <taxon>Chitinophagales</taxon>
        <taxon>Chitinophagaceae</taxon>
        <taxon>Taibaiella</taxon>
    </lineage>
</organism>
<evidence type="ECO:0000313" key="7">
    <source>
        <dbReference type="Proteomes" id="UP000240572"/>
    </source>
</evidence>
<dbReference type="AlphaFoldDB" id="A0A2P8D826"/>
<comment type="subcellular location">
    <subcellularLocation>
        <location evidence="1">Membrane</location>
        <topology evidence="1">Multi-pass membrane protein</topology>
    </subcellularLocation>
</comment>
<feature type="transmembrane region" description="Helical" evidence="5">
    <location>
        <begin position="48"/>
        <end position="69"/>
    </location>
</feature>
<keyword evidence="4 5" id="KW-0472">Membrane</keyword>
<evidence type="ECO:0000313" key="6">
    <source>
        <dbReference type="EMBL" id="PSK93331.1"/>
    </source>
</evidence>
<evidence type="ECO:0000256" key="3">
    <source>
        <dbReference type="ARBA" id="ARBA00022989"/>
    </source>
</evidence>
<keyword evidence="2 5" id="KW-0812">Transmembrane</keyword>
<dbReference type="Proteomes" id="UP000240572">
    <property type="component" value="Unassembled WGS sequence"/>
</dbReference>
<reference evidence="6 7" key="1">
    <citation type="submission" date="2018-03" db="EMBL/GenBank/DDBJ databases">
        <title>Genomic Encyclopedia of Type Strains, Phase III (KMG-III): the genomes of soil and plant-associated and newly described type strains.</title>
        <authorList>
            <person name="Whitman W."/>
        </authorList>
    </citation>
    <scope>NUCLEOTIDE SEQUENCE [LARGE SCALE GENOMIC DNA]</scope>
    <source>
        <strain evidence="6 7">CGMCC 1.12700</strain>
    </source>
</reference>
<dbReference type="InterPro" id="IPR032808">
    <property type="entry name" value="DoxX"/>
</dbReference>
<evidence type="ECO:0000256" key="4">
    <source>
        <dbReference type="ARBA" id="ARBA00023136"/>
    </source>
</evidence>
<keyword evidence="7" id="KW-1185">Reference proteome</keyword>
<gene>
    <name evidence="6" type="ORF">B0I18_102301</name>
</gene>
<dbReference type="GO" id="GO:0016020">
    <property type="term" value="C:membrane"/>
    <property type="evidence" value="ECO:0007669"/>
    <property type="project" value="UniProtKB-SubCell"/>
</dbReference>
<dbReference type="EMBL" id="PYGD01000002">
    <property type="protein sequence ID" value="PSK93331.1"/>
    <property type="molecule type" value="Genomic_DNA"/>
</dbReference>
<comment type="caution">
    <text evidence="6">The sequence shown here is derived from an EMBL/GenBank/DDBJ whole genome shotgun (WGS) entry which is preliminary data.</text>
</comment>
<accession>A0A2P8D826</accession>
<name>A0A2P8D826_9BACT</name>
<feature type="transmembrane region" description="Helical" evidence="5">
    <location>
        <begin position="100"/>
        <end position="117"/>
    </location>
</feature>
<evidence type="ECO:0000256" key="5">
    <source>
        <dbReference type="SAM" id="Phobius"/>
    </source>
</evidence>